<dbReference type="Proteomes" id="UP000037510">
    <property type="component" value="Unassembled WGS sequence"/>
</dbReference>
<organism evidence="3 4">
    <name type="scientific">Operophtera brumata</name>
    <name type="common">Winter moth</name>
    <name type="synonym">Phalaena brumata</name>
    <dbReference type="NCBI Taxonomy" id="104452"/>
    <lineage>
        <taxon>Eukaryota</taxon>
        <taxon>Metazoa</taxon>
        <taxon>Ecdysozoa</taxon>
        <taxon>Arthropoda</taxon>
        <taxon>Hexapoda</taxon>
        <taxon>Insecta</taxon>
        <taxon>Pterygota</taxon>
        <taxon>Neoptera</taxon>
        <taxon>Endopterygota</taxon>
        <taxon>Lepidoptera</taxon>
        <taxon>Glossata</taxon>
        <taxon>Ditrysia</taxon>
        <taxon>Geometroidea</taxon>
        <taxon>Geometridae</taxon>
        <taxon>Larentiinae</taxon>
        <taxon>Operophtera</taxon>
    </lineage>
</organism>
<dbReference type="InterPro" id="IPR048365">
    <property type="entry name" value="TNP-like_RNaseH_N"/>
</dbReference>
<protein>
    <submittedName>
        <fullName evidence="3">Uncharacterized protein</fullName>
    </submittedName>
</protein>
<feature type="domain" description="Transposable element P transposase-like RNase H" evidence="1">
    <location>
        <begin position="1"/>
        <end position="59"/>
    </location>
</feature>
<evidence type="ECO:0000313" key="4">
    <source>
        <dbReference type="Proteomes" id="UP000037510"/>
    </source>
</evidence>
<dbReference type="InterPro" id="IPR048366">
    <property type="entry name" value="TNP-like_GBD"/>
</dbReference>
<reference evidence="3 4" key="1">
    <citation type="journal article" date="2015" name="Genome Biol. Evol.">
        <title>The genome of winter moth (Operophtera brumata) provides a genomic perspective on sexual dimorphism and phenology.</title>
        <authorList>
            <person name="Derks M.F."/>
            <person name="Smit S."/>
            <person name="Salis L."/>
            <person name="Schijlen E."/>
            <person name="Bossers A."/>
            <person name="Mateman C."/>
            <person name="Pijl A.S."/>
            <person name="de Ridder D."/>
            <person name="Groenen M.A."/>
            <person name="Visser M.E."/>
            <person name="Megens H.J."/>
        </authorList>
    </citation>
    <scope>NUCLEOTIDE SEQUENCE [LARGE SCALE GENOMIC DNA]</scope>
    <source>
        <strain evidence="3">WM2013NL</strain>
        <tissue evidence="3">Head and thorax</tissue>
    </source>
</reference>
<dbReference type="Pfam" id="PF21787">
    <property type="entry name" value="TNP-like_RNaseH_N"/>
    <property type="match status" value="1"/>
</dbReference>
<evidence type="ECO:0000259" key="2">
    <source>
        <dbReference type="Pfam" id="PF21788"/>
    </source>
</evidence>
<dbReference type="Pfam" id="PF21788">
    <property type="entry name" value="TNP-like_GBD"/>
    <property type="match status" value="1"/>
</dbReference>
<dbReference type="EMBL" id="JTDY01001243">
    <property type="protein sequence ID" value="KOB74427.1"/>
    <property type="molecule type" value="Genomic_DNA"/>
</dbReference>
<dbReference type="STRING" id="104452.A0A0L7LG45"/>
<evidence type="ECO:0000259" key="1">
    <source>
        <dbReference type="Pfam" id="PF21787"/>
    </source>
</evidence>
<comment type="caution">
    <text evidence="3">The sequence shown here is derived from an EMBL/GenBank/DDBJ whole genome shotgun (WGS) entry which is preliminary data.</text>
</comment>
<dbReference type="AlphaFoldDB" id="A0A0L7LG45"/>
<evidence type="ECO:0000313" key="3">
    <source>
        <dbReference type="EMBL" id="KOB74427.1"/>
    </source>
</evidence>
<name>A0A0L7LG45_OPEBR</name>
<gene>
    <name evidence="3" type="ORF">OBRU01_03943</name>
</gene>
<sequence>MVKGIRRPYKQPVAYYFTNSLKKFELKTILKIKNAQEAGLIVLVVCDQIMVNVGAIEELLKETKADYLRKEKDRAHNFFEVNSELRCLQKLTEEHVNPEKIQKIRVLAATQIFSHSVAVATEHLTDTEKLPKECRDLISITLLVDNLFDS</sequence>
<accession>A0A0L7LG45</accession>
<feature type="domain" description="Transposable element P transposase-like GTP-binding insertion" evidence="2">
    <location>
        <begin position="82"/>
        <end position="149"/>
    </location>
</feature>
<proteinExistence type="predicted"/>
<keyword evidence="4" id="KW-1185">Reference proteome</keyword>